<reference evidence="14" key="2">
    <citation type="submission" date="2020-05" db="EMBL/GenBank/DDBJ databases">
        <authorList>
            <person name="Kim H.-S."/>
            <person name="Proctor R.H."/>
            <person name="Brown D.W."/>
        </authorList>
    </citation>
    <scope>NUCLEOTIDE SEQUENCE</scope>
    <source>
        <strain evidence="14">NRRL 20472</strain>
    </source>
</reference>
<dbReference type="EC" id="2.4.1.34" evidence="3"/>
<evidence type="ECO:0000256" key="2">
    <source>
        <dbReference type="ARBA" id="ARBA00009040"/>
    </source>
</evidence>
<evidence type="ECO:0000313" key="15">
    <source>
        <dbReference type="Proteomes" id="UP000622797"/>
    </source>
</evidence>
<evidence type="ECO:0000256" key="4">
    <source>
        <dbReference type="ARBA" id="ARBA00022676"/>
    </source>
</evidence>
<evidence type="ECO:0000313" key="14">
    <source>
        <dbReference type="EMBL" id="KAF4970379.1"/>
    </source>
</evidence>
<feature type="transmembrane region" description="Helical" evidence="12">
    <location>
        <begin position="1652"/>
        <end position="1674"/>
    </location>
</feature>
<keyword evidence="8 12" id="KW-0472">Membrane</keyword>
<feature type="domain" description="1,3-beta-glucan synthase component FKS1-like" evidence="13">
    <location>
        <begin position="346"/>
        <end position="458"/>
    </location>
</feature>
<feature type="transmembrane region" description="Helical" evidence="12">
    <location>
        <begin position="1800"/>
        <end position="1825"/>
    </location>
</feature>
<feature type="transmembrane region" description="Helical" evidence="12">
    <location>
        <begin position="669"/>
        <end position="689"/>
    </location>
</feature>
<feature type="compositionally biased region" description="Polar residues" evidence="11">
    <location>
        <begin position="163"/>
        <end position="181"/>
    </location>
</feature>
<evidence type="ECO:0000256" key="7">
    <source>
        <dbReference type="ARBA" id="ARBA00022989"/>
    </source>
</evidence>
<feature type="compositionally biased region" description="Basic residues" evidence="11">
    <location>
        <begin position="296"/>
        <end position="309"/>
    </location>
</feature>
<feature type="compositionally biased region" description="Low complexity" evidence="11">
    <location>
        <begin position="18"/>
        <end position="52"/>
    </location>
</feature>
<evidence type="ECO:0000259" key="13">
    <source>
        <dbReference type="SMART" id="SM01205"/>
    </source>
</evidence>
<dbReference type="InterPro" id="IPR056261">
    <property type="entry name" value="FKS1-like_dom2"/>
</dbReference>
<feature type="transmembrane region" description="Helical" evidence="12">
    <location>
        <begin position="1851"/>
        <end position="1875"/>
    </location>
</feature>
<evidence type="ECO:0000256" key="1">
    <source>
        <dbReference type="ARBA" id="ARBA00004141"/>
    </source>
</evidence>
<dbReference type="GO" id="GO:0000148">
    <property type="term" value="C:1,3-beta-D-glucan synthase complex"/>
    <property type="evidence" value="ECO:0007669"/>
    <property type="project" value="InterPro"/>
</dbReference>
<dbReference type="GO" id="GO:0005886">
    <property type="term" value="C:plasma membrane"/>
    <property type="evidence" value="ECO:0007669"/>
    <property type="project" value="TreeGrafter"/>
</dbReference>
<comment type="subcellular location">
    <subcellularLocation>
        <location evidence="1">Membrane</location>
        <topology evidence="1">Multi-pass membrane protein</topology>
    </subcellularLocation>
</comment>
<evidence type="ECO:0000256" key="12">
    <source>
        <dbReference type="SAM" id="Phobius"/>
    </source>
</evidence>
<feature type="region of interest" description="Disordered" evidence="11">
    <location>
        <begin position="148"/>
        <end position="181"/>
    </location>
</feature>
<keyword evidence="4" id="KW-0328">Glycosyltransferase</keyword>
<dbReference type="PANTHER" id="PTHR12741:SF48">
    <property type="entry name" value="1,3-BETA-GLUCAN SYNTHASE COMPONENT FKS1-RELATED"/>
    <property type="match status" value="1"/>
</dbReference>
<comment type="caution">
    <text evidence="14">The sequence shown here is derived from an EMBL/GenBank/DDBJ whole genome shotgun (WGS) entry which is preliminary data.</text>
</comment>
<evidence type="ECO:0000256" key="8">
    <source>
        <dbReference type="ARBA" id="ARBA00023136"/>
    </source>
</evidence>
<organism evidence="14 15">
    <name type="scientific">Fusarium sarcochroum</name>
    <dbReference type="NCBI Taxonomy" id="1208366"/>
    <lineage>
        <taxon>Eukaryota</taxon>
        <taxon>Fungi</taxon>
        <taxon>Dikarya</taxon>
        <taxon>Ascomycota</taxon>
        <taxon>Pezizomycotina</taxon>
        <taxon>Sordariomycetes</taxon>
        <taxon>Hypocreomycetidae</taxon>
        <taxon>Hypocreales</taxon>
        <taxon>Nectriaceae</taxon>
        <taxon>Fusarium</taxon>
        <taxon>Fusarium lateritium species complex</taxon>
    </lineage>
</organism>
<dbReference type="GO" id="GO:0051278">
    <property type="term" value="P:fungal-type cell wall polysaccharide biosynthetic process"/>
    <property type="evidence" value="ECO:0007669"/>
    <property type="project" value="TreeGrafter"/>
</dbReference>
<comment type="catalytic activity">
    <reaction evidence="10">
        <text>[(1-&gt;3)-beta-D-glucosyl](n) + UDP-alpha-D-glucose = [(1-&gt;3)-beta-D-glucosyl](n+1) + UDP + H(+)</text>
        <dbReference type="Rhea" id="RHEA:21476"/>
        <dbReference type="Rhea" id="RHEA-COMP:11146"/>
        <dbReference type="Rhea" id="RHEA-COMP:14303"/>
        <dbReference type="ChEBI" id="CHEBI:15378"/>
        <dbReference type="ChEBI" id="CHEBI:37671"/>
        <dbReference type="ChEBI" id="CHEBI:58223"/>
        <dbReference type="ChEBI" id="CHEBI:58885"/>
        <dbReference type="EC" id="2.4.1.34"/>
    </reaction>
</comment>
<feature type="transmembrane region" description="Helical" evidence="12">
    <location>
        <begin position="1399"/>
        <end position="1420"/>
    </location>
</feature>
<evidence type="ECO:0000256" key="3">
    <source>
        <dbReference type="ARBA" id="ARBA00012589"/>
    </source>
</evidence>
<name>A0A8H4U6C2_9HYPO</name>
<dbReference type="InterPro" id="IPR026899">
    <property type="entry name" value="FKS1-like_dom1"/>
</dbReference>
<dbReference type="Proteomes" id="UP000622797">
    <property type="component" value="Unassembled WGS sequence"/>
</dbReference>
<feature type="transmembrane region" description="Helical" evidence="12">
    <location>
        <begin position="1516"/>
        <end position="1534"/>
    </location>
</feature>
<evidence type="ECO:0000256" key="9">
    <source>
        <dbReference type="ARBA" id="ARBA00031935"/>
    </source>
</evidence>
<dbReference type="GO" id="GO:0003843">
    <property type="term" value="F:1,3-beta-D-glucan synthase activity"/>
    <property type="evidence" value="ECO:0007669"/>
    <property type="project" value="UniProtKB-EC"/>
</dbReference>
<evidence type="ECO:0000256" key="6">
    <source>
        <dbReference type="ARBA" id="ARBA00022692"/>
    </source>
</evidence>
<feature type="transmembrane region" description="Helical" evidence="12">
    <location>
        <begin position="720"/>
        <end position="739"/>
    </location>
</feature>
<dbReference type="OrthoDB" id="1880850at2759"/>
<feature type="compositionally biased region" description="Polar residues" evidence="11">
    <location>
        <begin position="1924"/>
        <end position="1933"/>
    </location>
</feature>
<keyword evidence="7 12" id="KW-1133">Transmembrane helix</keyword>
<dbReference type="SMART" id="SM01205">
    <property type="entry name" value="FKS1_dom1"/>
    <property type="match status" value="1"/>
</dbReference>
<feature type="transmembrane region" description="Helical" evidence="12">
    <location>
        <begin position="1490"/>
        <end position="1509"/>
    </location>
</feature>
<keyword evidence="15" id="KW-1185">Reference proteome</keyword>
<evidence type="ECO:0000256" key="5">
    <source>
        <dbReference type="ARBA" id="ARBA00022679"/>
    </source>
</evidence>
<protein>
    <recommendedName>
        <fullName evidence="3">1,3-beta-glucan synthase</fullName>
        <ecNumber evidence="3">2.4.1.34</ecNumber>
    </recommendedName>
    <alternativeName>
        <fullName evidence="9">1,3-beta-D-glucan-UDP glucosyltransferase</fullName>
    </alternativeName>
</protein>
<dbReference type="PANTHER" id="PTHR12741">
    <property type="entry name" value="LYST-INTERACTING PROTEIN LIP5 DOPAMINE RESPONSIVE PROTEIN DRG-1"/>
    <property type="match status" value="1"/>
</dbReference>
<feature type="region of interest" description="Disordered" evidence="11">
    <location>
        <begin position="1921"/>
        <end position="1941"/>
    </location>
</feature>
<dbReference type="Pfam" id="PF14288">
    <property type="entry name" value="FKS1_dom1"/>
    <property type="match status" value="1"/>
</dbReference>
<dbReference type="Pfam" id="PF02364">
    <property type="entry name" value="Glucan_synthase"/>
    <property type="match status" value="1"/>
</dbReference>
<keyword evidence="6 12" id="KW-0812">Transmembrane</keyword>
<gene>
    <name evidence="14" type="ORF">FSARC_2572</name>
</gene>
<feature type="region of interest" description="Disordered" evidence="11">
    <location>
        <begin position="293"/>
        <end position="322"/>
    </location>
</feature>
<feature type="transmembrane region" description="Helical" evidence="12">
    <location>
        <begin position="580"/>
        <end position="599"/>
    </location>
</feature>
<proteinExistence type="inferred from homology"/>
<feature type="region of interest" description="Disordered" evidence="11">
    <location>
        <begin position="1"/>
        <end position="126"/>
    </location>
</feature>
<feature type="transmembrane region" description="Helical" evidence="12">
    <location>
        <begin position="1610"/>
        <end position="1631"/>
    </location>
</feature>
<dbReference type="InterPro" id="IPR003440">
    <property type="entry name" value="Glyco_trans_48_dom"/>
</dbReference>
<feature type="transmembrane region" description="Helical" evidence="12">
    <location>
        <begin position="492"/>
        <end position="513"/>
    </location>
</feature>
<feature type="transmembrane region" description="Helical" evidence="12">
    <location>
        <begin position="1729"/>
        <end position="1748"/>
    </location>
</feature>
<reference evidence="14" key="1">
    <citation type="journal article" date="2020" name="BMC Genomics">
        <title>Correction to: Identification and distribution of gene clusters required for synthesis of sphingolipid metabolism inhibitors in diverse species of the filamentous fungus Fusarium.</title>
        <authorList>
            <person name="Kim H.S."/>
            <person name="Lohmar J.M."/>
            <person name="Busman M."/>
            <person name="Brown D.W."/>
            <person name="Naumann T.A."/>
            <person name="Divon H.H."/>
            <person name="Lysoe E."/>
            <person name="Uhlig S."/>
            <person name="Proctor R.H."/>
        </authorList>
    </citation>
    <scope>NUCLEOTIDE SEQUENCE</scope>
    <source>
        <strain evidence="14">NRRL 20472</strain>
    </source>
</reference>
<feature type="transmembrane region" description="Helical" evidence="12">
    <location>
        <begin position="1694"/>
        <end position="1717"/>
    </location>
</feature>
<dbReference type="GO" id="GO:0006075">
    <property type="term" value="P:(1-&gt;3)-beta-D-glucan biosynthetic process"/>
    <property type="evidence" value="ECO:0007669"/>
    <property type="project" value="InterPro"/>
</dbReference>
<evidence type="ECO:0000256" key="10">
    <source>
        <dbReference type="ARBA" id="ARBA00047777"/>
    </source>
</evidence>
<sequence length="1941" mass="221827">MSGYPGGGQRDQYDDGYGHQQQQQQQQQGGNQQGGNTDSYYQDDQYYDQGYDNRGQNDGYYDESGYYNADANNPYQQDGGYYDGHDQYQDGYYDNGQGGYYDQDYDRGYQGQGGRQGSEEDSETFSDFTMRSDMARAAEMDYYGRGDERYNSYNDGQRGFRPPSSQVSYGGNRSSGASTPNYGMDYGNVLPAGQRSREPYPAWTSDAQIPLSKEEIEDIFLDLTSKFGFQRDSMRNMYDHLMILLDSRASRMTPNQALLSLHADYIGGDNANYRKWYFAAHLDLDDAVGFANAPGKARKGKKKGNKKKKKDPEANEAETLQELEGDDSLEAAEYRWKTRMNKMSQHDRIRQIALYLLCWGEANQVRFMPECLCFIFKCADDYLNSPACQALVEPVEEFTFLNNVITPLYQYLRDQGYEISDGVYVRRERDHKNIIGYDDCNQLFWYPEGIDRIVMQDKSKLIDSPPAERYLKLKDVNWKKCFFKTYKESRSWMHLLVNFNRIWIIHLTMFWFYTSHNAPSILVGKDYEQQVNQSASTAKNFSIVGFGGAIASLIQVLATLAEWAYVPRRWAGAQHLTKRLFFLLFILVLNIAPGVKVFFLGDIGPEKINTVLGIVHFIIALITFIFFSIMPLGGLFGSYLTTNSRRYVASQTFTASWPKLRGNDIAMSYGLWAVVFGVKMGVSYIYLILSFRDPIRFLNIMNVDSCLGDNLLFGKELCRWHPTIVLALMAFTDIIFFFLDTYLWYVLLNTVFSVARSFYIGSSIMTPWRNVFSRLPKRVYSKVLATTDMEIKYKPKVLISQIWNAIVISMYREHLLAIEHVQKLLYHQVPSEQEGKRTLRAPTFFISQEDHSFKTEFFPAYSEAERRISFFAQSLSTPIPEPAPVDNMPTFTVMIPHYSEKILLSLREIIREDEPYSRVTLLEYLKQLHPHEWDCFVKDTKILADETSQYNGETDKNEKDTAKSKIDDLPFYCIGFKSSAPEYTLRTRIWASLRFQTLYRTISGFMNYSRAIKLLYRVENPEVVQMFGGNTDKLERELERMARRKFKIVVSMQRFSKFKKEEMENAEFLLRAYPDLQIAYLDEEPPVAEGEEPRLYSVLIDGHSEVMENGMRRPKFRVQLSGNPILGDGKSDNQNHSIIFYRGEYIQLIDANQDNYLEECLKIRSVLAEFEEMKTDNVSPYTPGVKNDVTSPVAILGAREYIFSENIGILGDIAAGKEQTFGTLFARTMAQIGGKLHYGHPDFLNGIFMTTRGGVSKAQKGLHLNEDIYAGMTALLRGGRIKQCEYFQCGKGRDLGFGSVLNFTTKIGTGMGEQFLSREYYYLGTQLPLDRFLSFYYAHPGFHLNNMFIMFSVQMFMITLVNLGALRHETIPCEYNRNVPDTDPLYPTGCANTDALSDWIYRCIVSILFVLFLSFIPLIVQELMERGVWRAFIRLMKQFCSLSLMFEVFVCQIYANSVQQNISFGGARYIGTGRGFATARIPFGVLYSRFAGPAIYFGARLLLMLLFATLTVWKGVLIYFWITLLALTISPFLYNPHQFAWNDFFIDYRDYLRWLSRGNSRSHASSWISYCRLSRTRLTGYKRKTLGDPSAKASADVPRAPFANIFFSEIFSPLMLAVVTILPYLFINAQTGVIRSRQKDEDKNKIHATDSLIRLLIISFAPIAVNAGVLAAMFGMACCMGPLLSMCCKKFGSVLAGIAHAMAVIFLLIAFEGMFVLEGFNFTRTISGMIAVVCIQRFFIKLIVSLALTREFKSDTSNIAFWTGKWYSMGWHTMSQPAREFLCKITELSMFAADFVLGHWLLFFMAPVILIPKVDMLHSMMLFWLRPSDNSRQIRPPIYSMKQSKLRRRRVVRYAILYFVLLVVFIALVVGPVLAGKYVGSSISDALKGLPYKLVQPTGLDHDNTNSTSATGTGMQGYTGAGLKTSTGGSDSEATGKIKLF</sequence>
<evidence type="ECO:0000256" key="11">
    <source>
        <dbReference type="SAM" id="MobiDB-lite"/>
    </source>
</evidence>
<dbReference type="Pfam" id="PF23605">
    <property type="entry name" value="FKS1_dom2"/>
    <property type="match status" value="1"/>
</dbReference>
<comment type="similarity">
    <text evidence="2">Belongs to the glycosyltransferase 48 family.</text>
</comment>
<feature type="transmembrane region" description="Helical" evidence="12">
    <location>
        <begin position="611"/>
        <end position="636"/>
    </location>
</feature>
<dbReference type="EMBL" id="JABEXW010000126">
    <property type="protein sequence ID" value="KAF4970379.1"/>
    <property type="molecule type" value="Genomic_DNA"/>
</dbReference>
<keyword evidence="5" id="KW-0808">Transferase</keyword>
<feature type="transmembrane region" description="Helical" evidence="12">
    <location>
        <begin position="541"/>
        <end position="560"/>
    </location>
</feature>
<accession>A0A8H4U6C2</accession>